<dbReference type="OrthoDB" id="6418713at2759"/>
<feature type="transmembrane region" description="Helical" evidence="1">
    <location>
        <begin position="51"/>
        <end position="69"/>
    </location>
</feature>
<keyword evidence="3" id="KW-1185">Reference proteome</keyword>
<evidence type="ECO:0000313" key="2">
    <source>
        <dbReference type="EMBL" id="KAH1082715.1"/>
    </source>
</evidence>
<dbReference type="AlphaFoldDB" id="A0A9D3VG73"/>
<protein>
    <submittedName>
        <fullName evidence="2">Uncharacterized protein</fullName>
    </submittedName>
</protein>
<reference evidence="2 3" key="1">
    <citation type="journal article" date="2021" name="Plant Biotechnol. J.">
        <title>Multi-omics assisted identification of the key and species-specific regulatory components of drought-tolerant mechanisms in Gossypium stocksii.</title>
        <authorList>
            <person name="Yu D."/>
            <person name="Ke L."/>
            <person name="Zhang D."/>
            <person name="Wu Y."/>
            <person name="Sun Y."/>
            <person name="Mei J."/>
            <person name="Sun J."/>
            <person name="Sun Y."/>
        </authorList>
    </citation>
    <scope>NUCLEOTIDE SEQUENCE [LARGE SCALE GENOMIC DNA]</scope>
    <source>
        <strain evidence="3">cv. E1</strain>
        <tissue evidence="2">Leaf</tissue>
    </source>
</reference>
<evidence type="ECO:0000313" key="3">
    <source>
        <dbReference type="Proteomes" id="UP000828251"/>
    </source>
</evidence>
<proteinExistence type="predicted"/>
<dbReference type="EMBL" id="JAIQCV010000007">
    <property type="protein sequence ID" value="KAH1082715.1"/>
    <property type="molecule type" value="Genomic_DNA"/>
</dbReference>
<keyword evidence="1" id="KW-0472">Membrane</keyword>
<keyword evidence="1" id="KW-0812">Transmembrane</keyword>
<sequence length="114" mass="13173">MGTPIRLTLEEFGYLHLPSGDRHSVSFDASLSFLLINVFKFFELVFMSSHLYLSFIVPINALSFFNLWFYNSAYIYLFVSFIQILKALMLVSVFPLVLMGQVGSKHDINILYVF</sequence>
<gene>
    <name evidence="2" type="ORF">J1N35_022476</name>
</gene>
<accession>A0A9D3VG73</accession>
<name>A0A9D3VG73_9ROSI</name>
<dbReference type="Proteomes" id="UP000828251">
    <property type="component" value="Unassembled WGS sequence"/>
</dbReference>
<evidence type="ECO:0000256" key="1">
    <source>
        <dbReference type="SAM" id="Phobius"/>
    </source>
</evidence>
<feature type="transmembrane region" description="Helical" evidence="1">
    <location>
        <begin position="75"/>
        <end position="98"/>
    </location>
</feature>
<comment type="caution">
    <text evidence="2">The sequence shown here is derived from an EMBL/GenBank/DDBJ whole genome shotgun (WGS) entry which is preliminary data.</text>
</comment>
<organism evidence="2 3">
    <name type="scientific">Gossypium stocksii</name>
    <dbReference type="NCBI Taxonomy" id="47602"/>
    <lineage>
        <taxon>Eukaryota</taxon>
        <taxon>Viridiplantae</taxon>
        <taxon>Streptophyta</taxon>
        <taxon>Embryophyta</taxon>
        <taxon>Tracheophyta</taxon>
        <taxon>Spermatophyta</taxon>
        <taxon>Magnoliopsida</taxon>
        <taxon>eudicotyledons</taxon>
        <taxon>Gunneridae</taxon>
        <taxon>Pentapetalae</taxon>
        <taxon>rosids</taxon>
        <taxon>malvids</taxon>
        <taxon>Malvales</taxon>
        <taxon>Malvaceae</taxon>
        <taxon>Malvoideae</taxon>
        <taxon>Gossypium</taxon>
    </lineage>
</organism>
<keyword evidence="1" id="KW-1133">Transmembrane helix</keyword>